<evidence type="ECO:0000256" key="15">
    <source>
        <dbReference type="RuleBase" id="RU003692"/>
    </source>
</evidence>
<feature type="active site" description="Proton acceptor" evidence="12">
    <location>
        <position position="443"/>
    </location>
</feature>
<dbReference type="FunFam" id="3.30.390.30:FF:000001">
    <property type="entry name" value="Dihydrolipoyl dehydrogenase"/>
    <property type="match status" value="1"/>
</dbReference>
<feature type="domain" description="Pyridine nucleotide-disulphide oxidoreductase dimerisation" evidence="17">
    <location>
        <begin position="344"/>
        <end position="453"/>
    </location>
</feature>
<dbReference type="GO" id="GO:0005737">
    <property type="term" value="C:cytoplasm"/>
    <property type="evidence" value="ECO:0007669"/>
    <property type="project" value="UniProtKB-SubCell"/>
</dbReference>
<dbReference type="PIRSF" id="PIRSF000350">
    <property type="entry name" value="Mercury_reductase_MerA"/>
    <property type="match status" value="1"/>
</dbReference>
<dbReference type="InterPro" id="IPR001100">
    <property type="entry name" value="Pyr_nuc-diS_OxRdtase"/>
</dbReference>
<keyword evidence="9" id="KW-1015">Disulfide bond</keyword>
<keyword evidence="6 13" id="KW-0274">FAD</keyword>
<protein>
    <recommendedName>
        <fullName evidence="3 15">Dihydrolipoyl dehydrogenase</fullName>
        <ecNumber evidence="3 15">1.8.1.4</ecNumber>
    </recommendedName>
</protein>
<dbReference type="Gene3D" id="3.50.50.60">
    <property type="entry name" value="FAD/NAD(P)-binding domain"/>
    <property type="match status" value="2"/>
</dbReference>
<feature type="binding site" evidence="13">
    <location>
        <begin position="177"/>
        <end position="184"/>
    </location>
    <ligand>
        <name>NAD(+)</name>
        <dbReference type="ChEBI" id="CHEBI:57540"/>
    </ligand>
</feature>
<dbReference type="InterPro" id="IPR036188">
    <property type="entry name" value="FAD/NAD-bd_sf"/>
</dbReference>
<accession>A0A1F7WSH2</accession>
<evidence type="ECO:0000256" key="11">
    <source>
        <dbReference type="ARBA" id="ARBA00049187"/>
    </source>
</evidence>
<keyword evidence="4" id="KW-0963">Cytoplasm</keyword>
<dbReference type="InterPro" id="IPR016156">
    <property type="entry name" value="FAD/NAD-linked_Rdtase_dimer_sf"/>
</dbReference>
<organism evidence="19 20">
    <name type="scientific">Candidatus Wallbacteria bacterium GWC2_49_35</name>
    <dbReference type="NCBI Taxonomy" id="1817813"/>
    <lineage>
        <taxon>Bacteria</taxon>
        <taxon>Candidatus Walliibacteriota</taxon>
    </lineage>
</organism>
<proteinExistence type="inferred from homology"/>
<evidence type="ECO:0000256" key="14">
    <source>
        <dbReference type="PIRSR" id="PIRSR000350-4"/>
    </source>
</evidence>
<feature type="disulfide bond" description="Redox-active" evidence="14">
    <location>
        <begin position="43"/>
        <end position="48"/>
    </location>
</feature>
<keyword evidence="5 15" id="KW-0285">Flavoprotein</keyword>
<evidence type="ECO:0000256" key="6">
    <source>
        <dbReference type="ARBA" id="ARBA00022827"/>
    </source>
</evidence>
<dbReference type="PRINTS" id="PR00368">
    <property type="entry name" value="FADPNR"/>
</dbReference>
<keyword evidence="16" id="KW-1133">Transmembrane helix</keyword>
<evidence type="ECO:0000256" key="2">
    <source>
        <dbReference type="ARBA" id="ARBA00007532"/>
    </source>
</evidence>
<dbReference type="SUPFAM" id="SSF51905">
    <property type="entry name" value="FAD/NAD(P)-binding domain"/>
    <property type="match status" value="1"/>
</dbReference>
<dbReference type="EC" id="1.8.1.4" evidence="3 15"/>
<dbReference type="EMBL" id="MGFH01000126">
    <property type="protein sequence ID" value="OGM05108.1"/>
    <property type="molecule type" value="Genomic_DNA"/>
</dbReference>
<dbReference type="InterPro" id="IPR050151">
    <property type="entry name" value="Class-I_Pyr_Nuc-Dis_Oxidored"/>
</dbReference>
<evidence type="ECO:0000256" key="4">
    <source>
        <dbReference type="ARBA" id="ARBA00022490"/>
    </source>
</evidence>
<keyword evidence="16" id="KW-0472">Membrane</keyword>
<keyword evidence="8 13" id="KW-0520">NAD</keyword>
<dbReference type="Gene3D" id="3.30.390.30">
    <property type="match status" value="1"/>
</dbReference>
<dbReference type="Pfam" id="PF07992">
    <property type="entry name" value="Pyr_redox_2"/>
    <property type="match status" value="1"/>
</dbReference>
<keyword evidence="16" id="KW-0812">Transmembrane</keyword>
<dbReference type="InterPro" id="IPR004099">
    <property type="entry name" value="Pyr_nucl-diS_OxRdtase_dimer"/>
</dbReference>
<evidence type="ECO:0000256" key="5">
    <source>
        <dbReference type="ARBA" id="ARBA00022630"/>
    </source>
</evidence>
<feature type="binding site" evidence="13">
    <location>
        <position position="52"/>
    </location>
    <ligand>
        <name>FAD</name>
        <dbReference type="ChEBI" id="CHEBI:57692"/>
    </ligand>
</feature>
<dbReference type="AlphaFoldDB" id="A0A1F7WSH2"/>
<comment type="caution">
    <text evidence="19">The sequence shown here is derived from an EMBL/GenBank/DDBJ whole genome shotgun (WGS) entry which is preliminary data.</text>
</comment>
<dbReference type="SUPFAM" id="SSF55424">
    <property type="entry name" value="FAD/NAD-linked reductases, dimerisation (C-terminal) domain"/>
    <property type="match status" value="1"/>
</dbReference>
<keyword evidence="7 15" id="KW-0560">Oxidoreductase</keyword>
<evidence type="ECO:0000256" key="8">
    <source>
        <dbReference type="ARBA" id="ARBA00023027"/>
    </source>
</evidence>
<dbReference type="GO" id="GO:0006103">
    <property type="term" value="P:2-oxoglutarate metabolic process"/>
    <property type="evidence" value="ECO:0007669"/>
    <property type="project" value="TreeGrafter"/>
</dbReference>
<feature type="binding site" evidence="13">
    <location>
        <position position="307"/>
    </location>
    <ligand>
        <name>FAD</name>
        <dbReference type="ChEBI" id="CHEBI:57692"/>
    </ligand>
</feature>
<evidence type="ECO:0000256" key="13">
    <source>
        <dbReference type="PIRSR" id="PIRSR000350-3"/>
    </source>
</evidence>
<evidence type="ECO:0000256" key="16">
    <source>
        <dbReference type="SAM" id="Phobius"/>
    </source>
</evidence>
<evidence type="ECO:0000259" key="18">
    <source>
        <dbReference type="Pfam" id="PF07992"/>
    </source>
</evidence>
<comment type="subcellular location">
    <subcellularLocation>
        <location evidence="1">Cytoplasm</location>
    </subcellularLocation>
</comment>
<dbReference type="PRINTS" id="PR00411">
    <property type="entry name" value="PNDRDTASEI"/>
</dbReference>
<keyword evidence="13" id="KW-0547">Nucleotide-binding</keyword>
<feature type="binding site" evidence="13">
    <location>
        <position position="267"/>
    </location>
    <ligand>
        <name>NAD(+)</name>
        <dbReference type="ChEBI" id="CHEBI:57540"/>
    </ligand>
</feature>
<evidence type="ECO:0000256" key="12">
    <source>
        <dbReference type="PIRSR" id="PIRSR000350-2"/>
    </source>
</evidence>
<name>A0A1F7WSH2_9BACT</name>
<feature type="binding site" evidence="13">
    <location>
        <begin position="313"/>
        <end position="316"/>
    </location>
    <ligand>
        <name>FAD</name>
        <dbReference type="ChEBI" id="CHEBI:57692"/>
    </ligand>
</feature>
<sequence length="469" mass="49648">MSDHDFDVIVLGGGPGGYAAAIRAARLGMKTAVVEADSLGGTCLNRGCIPTKALLASAHAYHEVKKAHEFGVECEKASFSLEKIMKRKDDIVSKLRDGIAQLIKANKVTLINGFGRIAGERRLTVDAAGNYSFKKLIIATGSRPLNLPLMPANSPYMINSDQALKLSKLPKKLLVIGGGVIGVEMANFFAFLGVAVTVVELMPQLIPAEDSSLGKRLASIFKKYGITVKTGKKVSEIKEDRQQSCVAVKFEGEDAPASFDLVLQAVGRTRVISDIGLDGASVKTDGKKIIVDEYFRTSNPDIFAIGDCASDVMLAHLASHQAVAAAFNATRAEGEAMHGLSAPVPSCIYTIPEIASCGLTPDRAKKAGIELVSGKYMFNSLGRAMCMQANEGFAEIFADAKTGGIMGANIMGPSATELICCVQAAMASGLSAKEFTEKMIFAHPTLSEAMGEAFADISKEAIHVPPALR</sequence>
<evidence type="ECO:0000256" key="7">
    <source>
        <dbReference type="ARBA" id="ARBA00023002"/>
    </source>
</evidence>
<dbReference type="PROSITE" id="PS00076">
    <property type="entry name" value="PYRIDINE_REDOX_1"/>
    <property type="match status" value="1"/>
</dbReference>
<evidence type="ECO:0000259" key="17">
    <source>
        <dbReference type="Pfam" id="PF02852"/>
    </source>
</evidence>
<feature type="binding site" evidence="13">
    <location>
        <position position="200"/>
    </location>
    <ligand>
        <name>NAD(+)</name>
        <dbReference type="ChEBI" id="CHEBI:57540"/>
    </ligand>
</feature>
<dbReference type="GO" id="GO:0004148">
    <property type="term" value="F:dihydrolipoyl dehydrogenase (NADH) activity"/>
    <property type="evidence" value="ECO:0007669"/>
    <property type="project" value="UniProtKB-EC"/>
</dbReference>
<dbReference type="GO" id="GO:0050660">
    <property type="term" value="F:flavin adenine dinucleotide binding"/>
    <property type="evidence" value="ECO:0007669"/>
    <property type="project" value="InterPro"/>
</dbReference>
<dbReference type="Proteomes" id="UP000178735">
    <property type="component" value="Unassembled WGS sequence"/>
</dbReference>
<feature type="domain" description="FAD/NAD(P)-binding" evidence="18">
    <location>
        <begin position="6"/>
        <end position="322"/>
    </location>
</feature>
<dbReference type="STRING" id="1817813.A2008_03825"/>
<comment type="catalytic activity">
    <reaction evidence="11 15">
        <text>N(6)-[(R)-dihydrolipoyl]-L-lysyl-[protein] + NAD(+) = N(6)-[(R)-lipoyl]-L-lysyl-[protein] + NADH + H(+)</text>
        <dbReference type="Rhea" id="RHEA:15045"/>
        <dbReference type="Rhea" id="RHEA-COMP:10474"/>
        <dbReference type="Rhea" id="RHEA-COMP:10475"/>
        <dbReference type="ChEBI" id="CHEBI:15378"/>
        <dbReference type="ChEBI" id="CHEBI:57540"/>
        <dbReference type="ChEBI" id="CHEBI:57945"/>
        <dbReference type="ChEBI" id="CHEBI:83099"/>
        <dbReference type="ChEBI" id="CHEBI:83100"/>
        <dbReference type="EC" id="1.8.1.4"/>
    </reaction>
</comment>
<evidence type="ECO:0000256" key="3">
    <source>
        <dbReference type="ARBA" id="ARBA00012608"/>
    </source>
</evidence>
<gene>
    <name evidence="19" type="ORF">A2008_03825</name>
</gene>
<dbReference type="PANTHER" id="PTHR22912:SF217">
    <property type="entry name" value="DIHYDROLIPOYL DEHYDROGENASE"/>
    <property type="match status" value="1"/>
</dbReference>
<dbReference type="NCBIfam" id="TIGR01350">
    <property type="entry name" value="lipoamide_DH"/>
    <property type="match status" value="1"/>
</dbReference>
<dbReference type="Pfam" id="PF02852">
    <property type="entry name" value="Pyr_redox_dim"/>
    <property type="match status" value="1"/>
</dbReference>
<evidence type="ECO:0000313" key="19">
    <source>
        <dbReference type="EMBL" id="OGM05108.1"/>
    </source>
</evidence>
<dbReference type="PANTHER" id="PTHR22912">
    <property type="entry name" value="DISULFIDE OXIDOREDUCTASE"/>
    <property type="match status" value="1"/>
</dbReference>
<feature type="transmembrane region" description="Helical" evidence="16">
    <location>
        <begin position="173"/>
        <end position="199"/>
    </location>
</feature>
<comment type="cofactor">
    <cofactor evidence="13 15">
        <name>FAD</name>
        <dbReference type="ChEBI" id="CHEBI:57692"/>
    </cofactor>
    <text evidence="13 15">Binds 1 FAD per subunit.</text>
</comment>
<evidence type="ECO:0000313" key="20">
    <source>
        <dbReference type="Proteomes" id="UP000178735"/>
    </source>
</evidence>
<keyword evidence="10 15" id="KW-0676">Redox-active center</keyword>
<dbReference type="InterPro" id="IPR012999">
    <property type="entry name" value="Pyr_OxRdtase_I_AS"/>
</dbReference>
<evidence type="ECO:0000256" key="1">
    <source>
        <dbReference type="ARBA" id="ARBA00004496"/>
    </source>
</evidence>
<evidence type="ECO:0000256" key="10">
    <source>
        <dbReference type="ARBA" id="ARBA00023284"/>
    </source>
</evidence>
<feature type="binding site" evidence="13">
    <location>
        <begin position="140"/>
        <end position="142"/>
    </location>
    <ligand>
        <name>FAD</name>
        <dbReference type="ChEBI" id="CHEBI:57692"/>
    </ligand>
</feature>
<comment type="similarity">
    <text evidence="2 15">Belongs to the class-I pyridine nucleotide-disulfide oxidoreductase family.</text>
</comment>
<feature type="binding site" evidence="13">
    <location>
        <position position="115"/>
    </location>
    <ligand>
        <name>FAD</name>
        <dbReference type="ChEBI" id="CHEBI:57692"/>
    </ligand>
</feature>
<evidence type="ECO:0000256" key="9">
    <source>
        <dbReference type="ARBA" id="ARBA00023157"/>
    </source>
</evidence>
<dbReference type="InterPro" id="IPR023753">
    <property type="entry name" value="FAD/NAD-binding_dom"/>
</dbReference>
<comment type="miscellaneous">
    <text evidence="15">The active site is a redox-active disulfide bond.</text>
</comment>
<reference evidence="19 20" key="1">
    <citation type="journal article" date="2016" name="Nat. Commun.">
        <title>Thousands of microbial genomes shed light on interconnected biogeochemical processes in an aquifer system.</title>
        <authorList>
            <person name="Anantharaman K."/>
            <person name="Brown C.T."/>
            <person name="Hug L.A."/>
            <person name="Sharon I."/>
            <person name="Castelle C.J."/>
            <person name="Probst A.J."/>
            <person name="Thomas B.C."/>
            <person name="Singh A."/>
            <person name="Wilkins M.J."/>
            <person name="Karaoz U."/>
            <person name="Brodie E.L."/>
            <person name="Williams K.H."/>
            <person name="Hubbard S.S."/>
            <person name="Banfield J.F."/>
        </authorList>
    </citation>
    <scope>NUCLEOTIDE SEQUENCE [LARGE SCALE GENOMIC DNA]</scope>
</reference>
<dbReference type="InterPro" id="IPR006258">
    <property type="entry name" value="Lipoamide_DH"/>
</dbReference>